<organism evidence="1 2">
    <name type="scientific">Aspergillus tanneri</name>
    <dbReference type="NCBI Taxonomy" id="1220188"/>
    <lineage>
        <taxon>Eukaryota</taxon>
        <taxon>Fungi</taxon>
        <taxon>Dikarya</taxon>
        <taxon>Ascomycota</taxon>
        <taxon>Pezizomycotina</taxon>
        <taxon>Eurotiomycetes</taxon>
        <taxon>Eurotiomycetidae</taxon>
        <taxon>Eurotiales</taxon>
        <taxon>Aspergillaceae</taxon>
        <taxon>Aspergillus</taxon>
        <taxon>Aspergillus subgen. Circumdati</taxon>
    </lineage>
</organism>
<reference evidence="1 2" key="1">
    <citation type="submission" date="2019-03" db="EMBL/GenBank/DDBJ databases">
        <title>The genome sequence of a newly discovered highly antifungal drug resistant Aspergillus species, Aspergillus tanneri NIH 1004.</title>
        <authorList>
            <person name="Mounaud S."/>
            <person name="Singh I."/>
            <person name="Joardar V."/>
            <person name="Pakala S."/>
            <person name="Pakala S."/>
            <person name="Venepally P."/>
            <person name="Hoover J."/>
            <person name="Nierman W."/>
            <person name="Chung J."/>
            <person name="Losada L."/>
        </authorList>
    </citation>
    <scope>NUCLEOTIDE SEQUENCE [LARGE SCALE GENOMIC DNA]</scope>
    <source>
        <strain evidence="1 2">NIH1004</strain>
    </source>
</reference>
<evidence type="ECO:0000313" key="1">
    <source>
        <dbReference type="EMBL" id="THC97636.1"/>
    </source>
</evidence>
<proteinExistence type="predicted"/>
<accession>A0A4S3JPQ8</accession>
<dbReference type="Proteomes" id="UP000308092">
    <property type="component" value="Unassembled WGS sequence"/>
</dbReference>
<protein>
    <submittedName>
        <fullName evidence="1">Uncharacterized protein</fullName>
    </submittedName>
</protein>
<dbReference type="EMBL" id="SOSA01000068">
    <property type="protein sequence ID" value="THC97636.1"/>
    <property type="molecule type" value="Genomic_DNA"/>
</dbReference>
<dbReference type="AlphaFoldDB" id="A0A4S3JPQ8"/>
<sequence>MEEEVDDYPPPWGTIIIEQYLIRNWSYSSPKEPNQQRQRLIQEFLEMEDVPETWEFFKDPPPRLPTEEEINVILRPWRSDDNIR</sequence>
<gene>
    <name evidence="1" type="ORF">EYZ11_002862</name>
</gene>
<dbReference type="VEuPathDB" id="FungiDB:EYZ11_002862"/>
<name>A0A4S3JPQ8_9EURO</name>
<keyword evidence="2" id="KW-1185">Reference proteome</keyword>
<dbReference type="STRING" id="1220188.A0A4S3JPQ8"/>
<evidence type="ECO:0000313" key="2">
    <source>
        <dbReference type="Proteomes" id="UP000308092"/>
    </source>
</evidence>
<comment type="caution">
    <text evidence="1">The sequence shown here is derived from an EMBL/GenBank/DDBJ whole genome shotgun (WGS) entry which is preliminary data.</text>
</comment>